<proteinExistence type="inferred from homology"/>
<name>A0ABS4G4D5_9CLOT</name>
<dbReference type="Proteomes" id="UP001519271">
    <property type="component" value="Unassembled WGS sequence"/>
</dbReference>
<dbReference type="RefSeq" id="WP_209459602.1">
    <property type="nucleotide sequence ID" value="NZ_JAGGKC010000014.1"/>
</dbReference>
<keyword evidence="8" id="KW-1185">Reference proteome</keyword>
<protein>
    <submittedName>
        <fullName evidence="7">NADH-quinone oxidoreductase subunit E/NADP-reducing hydrogenase subunit HndA</fullName>
        <ecNumber evidence="7">1.12.1.3</ecNumber>
    </submittedName>
</protein>
<dbReference type="PIRSF" id="PIRSF000216">
    <property type="entry name" value="NADH_DH_24kDa"/>
    <property type="match status" value="1"/>
</dbReference>
<dbReference type="SUPFAM" id="SSF52833">
    <property type="entry name" value="Thioredoxin-like"/>
    <property type="match status" value="1"/>
</dbReference>
<keyword evidence="7" id="KW-0560">Oxidoreductase</keyword>
<dbReference type="InterPro" id="IPR036249">
    <property type="entry name" value="Thioredoxin-like_sf"/>
</dbReference>
<keyword evidence="2" id="KW-0001">2Fe-2S</keyword>
<dbReference type="InterPro" id="IPR042128">
    <property type="entry name" value="NuoE_dom"/>
</dbReference>
<evidence type="ECO:0000256" key="4">
    <source>
        <dbReference type="ARBA" id="ARBA00023004"/>
    </source>
</evidence>
<keyword evidence="4" id="KW-0408">Iron</keyword>
<organism evidence="7 8">
    <name type="scientific">Youngiibacter multivorans</name>
    <dbReference type="NCBI Taxonomy" id="937251"/>
    <lineage>
        <taxon>Bacteria</taxon>
        <taxon>Bacillati</taxon>
        <taxon>Bacillota</taxon>
        <taxon>Clostridia</taxon>
        <taxon>Eubacteriales</taxon>
        <taxon>Clostridiaceae</taxon>
        <taxon>Youngiibacter</taxon>
    </lineage>
</organism>
<accession>A0ABS4G4D5</accession>
<comment type="similarity">
    <text evidence="1">Belongs to the complex I 24 kDa subunit family.</text>
</comment>
<dbReference type="GO" id="GO:0050583">
    <property type="term" value="F:hydrogen dehydrogenase (NADP+) activity"/>
    <property type="evidence" value="ECO:0007669"/>
    <property type="project" value="UniProtKB-EC"/>
</dbReference>
<sequence length="167" mass="18991">MEIIKENPVHKLLTDDKLAELDAYIESLDDKEGMLIHILHKGQSIFGYLPRELQLHIARKIRVPASKVFGVVSFYHYFTETRRGEHTISVCMGTACFVKGAETVRETLKRELKIGFEETTEDNKFTLKEVRCIGACGLAPAIMVDDKVFGHMTEETVKTVINTYRGE</sequence>
<evidence type="ECO:0000256" key="2">
    <source>
        <dbReference type="ARBA" id="ARBA00022714"/>
    </source>
</evidence>
<evidence type="ECO:0000313" key="8">
    <source>
        <dbReference type="Proteomes" id="UP001519271"/>
    </source>
</evidence>
<keyword evidence="3" id="KW-0479">Metal-binding</keyword>
<evidence type="ECO:0000256" key="3">
    <source>
        <dbReference type="ARBA" id="ARBA00022723"/>
    </source>
</evidence>
<dbReference type="Gene3D" id="3.40.30.10">
    <property type="entry name" value="Glutaredoxin"/>
    <property type="match status" value="1"/>
</dbReference>
<evidence type="ECO:0000256" key="5">
    <source>
        <dbReference type="ARBA" id="ARBA00023014"/>
    </source>
</evidence>
<keyword evidence="5" id="KW-0411">Iron-sulfur</keyword>
<dbReference type="InterPro" id="IPR041921">
    <property type="entry name" value="NuoE_N"/>
</dbReference>
<gene>
    <name evidence="7" type="ORF">J2Z34_001892</name>
</gene>
<dbReference type="EMBL" id="JAGGKC010000014">
    <property type="protein sequence ID" value="MBP1919403.1"/>
    <property type="molecule type" value="Genomic_DNA"/>
</dbReference>
<comment type="caution">
    <text evidence="7">The sequence shown here is derived from an EMBL/GenBank/DDBJ whole genome shotgun (WGS) entry which is preliminary data.</text>
</comment>
<dbReference type="PANTHER" id="PTHR43342:SF2">
    <property type="entry name" value="POTENTIAL NAD-REDUCING HYDROGENASE SUBUNIT"/>
    <property type="match status" value="1"/>
</dbReference>
<comment type="cofactor">
    <cofactor evidence="6">
        <name>[2Fe-2S] cluster</name>
        <dbReference type="ChEBI" id="CHEBI:190135"/>
    </cofactor>
</comment>
<evidence type="ECO:0000313" key="7">
    <source>
        <dbReference type="EMBL" id="MBP1919403.1"/>
    </source>
</evidence>
<dbReference type="Gene3D" id="1.10.10.1590">
    <property type="entry name" value="NADH-quinone oxidoreductase subunit E"/>
    <property type="match status" value="1"/>
</dbReference>
<dbReference type="Pfam" id="PF01257">
    <property type="entry name" value="2Fe-2S_thioredx"/>
    <property type="match status" value="1"/>
</dbReference>
<reference evidence="7 8" key="1">
    <citation type="submission" date="2021-03" db="EMBL/GenBank/DDBJ databases">
        <title>Genomic Encyclopedia of Type Strains, Phase IV (KMG-IV): sequencing the most valuable type-strain genomes for metagenomic binning, comparative biology and taxonomic classification.</title>
        <authorList>
            <person name="Goeker M."/>
        </authorList>
    </citation>
    <scope>NUCLEOTIDE SEQUENCE [LARGE SCALE GENOMIC DNA]</scope>
    <source>
        <strain evidence="7 8">DSM 6139</strain>
    </source>
</reference>
<evidence type="ECO:0000256" key="6">
    <source>
        <dbReference type="ARBA" id="ARBA00034078"/>
    </source>
</evidence>
<dbReference type="PANTHER" id="PTHR43342">
    <property type="entry name" value="NADH-QUINONE OXIDOREDUCTASE, E SUBUNIT"/>
    <property type="match status" value="1"/>
</dbReference>
<dbReference type="EC" id="1.12.1.3" evidence="7"/>
<evidence type="ECO:0000256" key="1">
    <source>
        <dbReference type="ARBA" id="ARBA00010643"/>
    </source>
</evidence>
<dbReference type="CDD" id="cd03064">
    <property type="entry name" value="TRX_Fd_NuoE"/>
    <property type="match status" value="1"/>
</dbReference>
<dbReference type="InterPro" id="IPR028431">
    <property type="entry name" value="NADP_DH_HndA-like"/>
</dbReference>
<dbReference type="InterPro" id="IPR002023">
    <property type="entry name" value="NuoE-like"/>
</dbReference>